<evidence type="ECO:0000313" key="2">
    <source>
        <dbReference type="Proteomes" id="UP000245626"/>
    </source>
</evidence>
<gene>
    <name evidence="1" type="ORF">IE53DRAFT_384898</name>
</gene>
<organism evidence="1 2">
    <name type="scientific">Violaceomyces palustris</name>
    <dbReference type="NCBI Taxonomy" id="1673888"/>
    <lineage>
        <taxon>Eukaryota</taxon>
        <taxon>Fungi</taxon>
        <taxon>Dikarya</taxon>
        <taxon>Basidiomycota</taxon>
        <taxon>Ustilaginomycotina</taxon>
        <taxon>Ustilaginomycetes</taxon>
        <taxon>Violaceomycetales</taxon>
        <taxon>Violaceomycetaceae</taxon>
        <taxon>Violaceomyces</taxon>
    </lineage>
</organism>
<keyword evidence="2" id="KW-1185">Reference proteome</keyword>
<dbReference type="Proteomes" id="UP000245626">
    <property type="component" value="Unassembled WGS sequence"/>
</dbReference>
<accession>A0ACD0P3M2</accession>
<dbReference type="EMBL" id="KZ819765">
    <property type="protein sequence ID" value="PWN52641.1"/>
    <property type="molecule type" value="Genomic_DNA"/>
</dbReference>
<reference evidence="1 2" key="1">
    <citation type="journal article" date="2018" name="Mol. Biol. Evol.">
        <title>Broad Genomic Sampling Reveals a Smut Pathogenic Ancestry of the Fungal Clade Ustilaginomycotina.</title>
        <authorList>
            <person name="Kijpornyongpan T."/>
            <person name="Mondo S.J."/>
            <person name="Barry K."/>
            <person name="Sandor L."/>
            <person name="Lee J."/>
            <person name="Lipzen A."/>
            <person name="Pangilinan J."/>
            <person name="LaButti K."/>
            <person name="Hainaut M."/>
            <person name="Henrissat B."/>
            <person name="Grigoriev I.V."/>
            <person name="Spatafora J.W."/>
            <person name="Aime M.C."/>
        </authorList>
    </citation>
    <scope>NUCLEOTIDE SEQUENCE [LARGE SCALE GENOMIC DNA]</scope>
    <source>
        <strain evidence="1 2">SA 807</strain>
    </source>
</reference>
<name>A0ACD0P3M2_9BASI</name>
<sequence length="616" mass="68709">MSSEEQEEERRSGESSLRSTERILSQTRRRGKRRLTRFLGQVDYEDEVKQRRRNWQVPPQARSRNLRTRLNLIRFSNPPFPPHLGRVVVVSEPRQSGDRQVTAETRKEEGKARPFSRRSNRFFFSPTSLIRLSEKSRTTSPSSSKLPYISHPLIQSENILLAEPTVPPIQEGPPLRDRWPGASFWKGVDRVCSDRSLDLEDFVAASEGEEFGSGGRNRKGNSEEGGGDLEREEESLEDYYDNCSVDMLDLIRQGGERGGGEGWMRKHGLEEVDRFEEGNDPYLNLSEMVRDYFSDSSSPSSNPVVEKGSNDGGVSREEEEEGEEDGVADSVEAESGIVDPRMMKDILSSRINRIQIDHPEERVVSEKEGDQRKEILLSARRGSEWRPSRPRTCGSLPLSSKGSRLKIGNLLPPSGQEGRLASRSSSLLVGFDRSEREEKVRNQASQDSSLTSAWNGKDLRDSSLLTERDPNPPQGQGGKSVEDPNVLNRGSESSTKNPWRRFSCSFLDPTPLSTPGHPEKASEFANPTRWQASDSIVVAGLRTRQDVQPFLGSLEKPPPPPPSTSSSTNFSCSLTSISANTFSCLLEERSGQDAKGESWKSSPSPSPPDRSSSSSR</sequence>
<proteinExistence type="predicted"/>
<evidence type="ECO:0000313" key="1">
    <source>
        <dbReference type="EMBL" id="PWN52641.1"/>
    </source>
</evidence>
<protein>
    <submittedName>
        <fullName evidence="1">Uncharacterized protein</fullName>
    </submittedName>
</protein>